<name>A0A8H4VZY3_9HELO</name>
<evidence type="ECO:0000313" key="2">
    <source>
        <dbReference type="EMBL" id="KAF4626505.1"/>
    </source>
</evidence>
<reference evidence="2 3" key="1">
    <citation type="submission" date="2020-03" db="EMBL/GenBank/DDBJ databases">
        <title>Draft Genome Sequence of Cudoniella acicularis.</title>
        <authorList>
            <person name="Buettner E."/>
            <person name="Kellner H."/>
        </authorList>
    </citation>
    <scope>NUCLEOTIDE SEQUENCE [LARGE SCALE GENOMIC DNA]</scope>
    <source>
        <strain evidence="2 3">DSM 108380</strain>
    </source>
</reference>
<feature type="chain" id="PRO_5034801056" evidence="1">
    <location>
        <begin position="20"/>
        <end position="73"/>
    </location>
</feature>
<gene>
    <name evidence="2" type="ORF">G7Y89_g11658</name>
</gene>
<keyword evidence="1" id="KW-0732">Signal</keyword>
<feature type="signal peptide" evidence="1">
    <location>
        <begin position="1"/>
        <end position="19"/>
    </location>
</feature>
<dbReference type="Proteomes" id="UP000566819">
    <property type="component" value="Unassembled WGS sequence"/>
</dbReference>
<accession>A0A8H4VZY3</accession>
<comment type="caution">
    <text evidence="2">The sequence shown here is derived from an EMBL/GenBank/DDBJ whole genome shotgun (WGS) entry which is preliminary data.</text>
</comment>
<evidence type="ECO:0000313" key="3">
    <source>
        <dbReference type="Proteomes" id="UP000566819"/>
    </source>
</evidence>
<dbReference type="AlphaFoldDB" id="A0A8H4VZY3"/>
<sequence length="73" mass="7755">MQFVIMITAFFAAVASVAAIPSPAEFEQSEARDLGISIAKRSLCKDACAVACNSTVLALDQKKCLKICDAKCK</sequence>
<proteinExistence type="predicted"/>
<organism evidence="2 3">
    <name type="scientific">Cudoniella acicularis</name>
    <dbReference type="NCBI Taxonomy" id="354080"/>
    <lineage>
        <taxon>Eukaryota</taxon>
        <taxon>Fungi</taxon>
        <taxon>Dikarya</taxon>
        <taxon>Ascomycota</taxon>
        <taxon>Pezizomycotina</taxon>
        <taxon>Leotiomycetes</taxon>
        <taxon>Helotiales</taxon>
        <taxon>Tricladiaceae</taxon>
        <taxon>Cudoniella</taxon>
    </lineage>
</organism>
<dbReference type="OrthoDB" id="4500945at2759"/>
<dbReference type="EMBL" id="JAAMPI010001140">
    <property type="protein sequence ID" value="KAF4626505.1"/>
    <property type="molecule type" value="Genomic_DNA"/>
</dbReference>
<protein>
    <submittedName>
        <fullName evidence="2">Uncharacterized protein</fullName>
    </submittedName>
</protein>
<evidence type="ECO:0000256" key="1">
    <source>
        <dbReference type="SAM" id="SignalP"/>
    </source>
</evidence>
<keyword evidence="3" id="KW-1185">Reference proteome</keyword>